<dbReference type="InterPro" id="IPR003222">
    <property type="entry name" value="Antitermntn"/>
</dbReference>
<evidence type="ECO:0000256" key="2">
    <source>
        <dbReference type="ARBA" id="ARBA00023125"/>
    </source>
</evidence>
<dbReference type="Pfam" id="PF03589">
    <property type="entry name" value="Antiterm"/>
    <property type="match status" value="1"/>
</dbReference>
<keyword evidence="5" id="KW-1185">Reference proteome</keyword>
<evidence type="ECO:0000256" key="1">
    <source>
        <dbReference type="ARBA" id="ARBA00023015"/>
    </source>
</evidence>
<evidence type="ECO:0000256" key="3">
    <source>
        <dbReference type="ARBA" id="ARBA00023163"/>
    </source>
</evidence>
<keyword evidence="1" id="KW-0805">Transcription regulation</keyword>
<organism evidence="4 5">
    <name type="scientific">Acerihabitans arboris</name>
    <dbReference type="NCBI Taxonomy" id="2691583"/>
    <lineage>
        <taxon>Bacteria</taxon>
        <taxon>Pseudomonadati</taxon>
        <taxon>Pseudomonadota</taxon>
        <taxon>Gammaproteobacteria</taxon>
        <taxon>Enterobacterales</taxon>
        <taxon>Pectobacteriaceae</taxon>
        <taxon>Acerihabitans</taxon>
    </lineage>
</organism>
<gene>
    <name evidence="4" type="ORF">GRH90_24545</name>
</gene>
<reference evidence="4 5" key="2">
    <citation type="submission" date="2020-02" db="EMBL/GenBank/DDBJ databases">
        <title>The new genus of Enterobacteriales.</title>
        <authorList>
            <person name="Kim I.S."/>
        </authorList>
    </citation>
    <scope>NUCLEOTIDE SEQUENCE [LARGE SCALE GENOMIC DNA]</scope>
    <source>
        <strain evidence="4 5">SAP-6</strain>
    </source>
</reference>
<reference evidence="4 5" key="1">
    <citation type="submission" date="2019-12" db="EMBL/GenBank/DDBJ databases">
        <authorList>
            <person name="Lee S.D."/>
        </authorList>
    </citation>
    <scope>NUCLEOTIDE SEQUENCE [LARGE SCALE GENOMIC DNA]</scope>
    <source>
        <strain evidence="4 5">SAP-6</strain>
    </source>
</reference>
<keyword evidence="3" id="KW-0804">Transcription</keyword>
<comment type="caution">
    <text evidence="4">The sequence shown here is derived from an EMBL/GenBank/DDBJ whole genome shotgun (WGS) entry which is preliminary data.</text>
</comment>
<name>A0A845SYK3_9GAMM</name>
<dbReference type="GO" id="GO:0006355">
    <property type="term" value="P:regulation of DNA-templated transcription"/>
    <property type="evidence" value="ECO:0007669"/>
    <property type="project" value="InterPro"/>
</dbReference>
<keyword evidence="2" id="KW-0238">DNA-binding</keyword>
<evidence type="ECO:0000313" key="4">
    <source>
        <dbReference type="EMBL" id="NDL65905.1"/>
    </source>
</evidence>
<proteinExistence type="predicted"/>
<dbReference type="Proteomes" id="UP000461443">
    <property type="component" value="Unassembled WGS sequence"/>
</dbReference>
<sequence length="113" mass="12545">MYIKELAMCLIIGSLSLWRSPAPFATGWYVDSSAGKERSEAAGIPIMKTCSKCQGRGYSRLPAEEARAAVTKFLPDLTQPTWSRNFKPLLDDLITQCHKEESSADSIFNSVTR</sequence>
<protein>
    <submittedName>
        <fullName evidence="4">Uncharacterized protein</fullName>
    </submittedName>
</protein>
<dbReference type="AlphaFoldDB" id="A0A845SYK3"/>
<dbReference type="Gene3D" id="1.10.274.110">
    <property type="match status" value="1"/>
</dbReference>
<dbReference type="InterPro" id="IPR038500">
    <property type="entry name" value="Antitermination_sf"/>
</dbReference>
<evidence type="ECO:0000313" key="5">
    <source>
        <dbReference type="Proteomes" id="UP000461443"/>
    </source>
</evidence>
<accession>A0A845SYK3</accession>
<dbReference type="EMBL" id="WUBS01000025">
    <property type="protein sequence ID" value="NDL65905.1"/>
    <property type="molecule type" value="Genomic_DNA"/>
</dbReference>
<dbReference type="GO" id="GO:0003677">
    <property type="term" value="F:DNA binding"/>
    <property type="evidence" value="ECO:0007669"/>
    <property type="project" value="UniProtKB-KW"/>
</dbReference>